<dbReference type="PANTHER" id="PTHR43133">
    <property type="entry name" value="RNA POLYMERASE ECF-TYPE SIGMA FACTO"/>
    <property type="match status" value="1"/>
</dbReference>
<dbReference type="InterPro" id="IPR013325">
    <property type="entry name" value="RNA_pol_sigma_r2"/>
</dbReference>
<evidence type="ECO:0000259" key="6">
    <source>
        <dbReference type="Pfam" id="PF08281"/>
    </source>
</evidence>
<reference evidence="7 8" key="1">
    <citation type="submission" date="2020-02" db="EMBL/GenBank/DDBJ databases">
        <title>Rhodobacter algicola sp. nov., isolated from microalga culture.</title>
        <authorList>
            <person name="Park C.-Y."/>
        </authorList>
    </citation>
    <scope>NUCLEOTIDE SEQUENCE [LARGE SCALE GENOMIC DNA]</scope>
    <source>
        <strain evidence="7 8">ETT8</strain>
    </source>
</reference>
<evidence type="ECO:0000256" key="2">
    <source>
        <dbReference type="ARBA" id="ARBA00023015"/>
    </source>
</evidence>
<dbReference type="Proteomes" id="UP000481421">
    <property type="component" value="Unassembled WGS sequence"/>
</dbReference>
<dbReference type="InterPro" id="IPR036388">
    <property type="entry name" value="WH-like_DNA-bd_sf"/>
</dbReference>
<dbReference type="AlphaFoldDB" id="A0A6B3RM68"/>
<dbReference type="SUPFAM" id="SSF88946">
    <property type="entry name" value="Sigma2 domain of RNA polymerase sigma factors"/>
    <property type="match status" value="1"/>
</dbReference>
<dbReference type="Gene3D" id="1.10.1740.10">
    <property type="match status" value="1"/>
</dbReference>
<dbReference type="EMBL" id="JAAIKE010000003">
    <property type="protein sequence ID" value="NEX46551.1"/>
    <property type="molecule type" value="Genomic_DNA"/>
</dbReference>
<dbReference type="Pfam" id="PF04542">
    <property type="entry name" value="Sigma70_r2"/>
    <property type="match status" value="1"/>
</dbReference>
<keyword evidence="8" id="KW-1185">Reference proteome</keyword>
<dbReference type="GO" id="GO:0006352">
    <property type="term" value="P:DNA-templated transcription initiation"/>
    <property type="evidence" value="ECO:0007669"/>
    <property type="project" value="InterPro"/>
</dbReference>
<dbReference type="Pfam" id="PF08281">
    <property type="entry name" value="Sigma70_r4_2"/>
    <property type="match status" value="1"/>
</dbReference>
<dbReference type="NCBIfam" id="TIGR02937">
    <property type="entry name" value="sigma70-ECF"/>
    <property type="match status" value="1"/>
</dbReference>
<feature type="domain" description="RNA polymerase sigma-70 region 2" evidence="5">
    <location>
        <begin position="16"/>
        <end position="78"/>
    </location>
</feature>
<dbReference type="GO" id="GO:0016987">
    <property type="term" value="F:sigma factor activity"/>
    <property type="evidence" value="ECO:0007669"/>
    <property type="project" value="UniProtKB-KW"/>
</dbReference>
<keyword evidence="4" id="KW-0804">Transcription</keyword>
<dbReference type="InterPro" id="IPR013324">
    <property type="entry name" value="RNA_pol_sigma_r3/r4-like"/>
</dbReference>
<feature type="domain" description="RNA polymerase sigma factor 70 region 4 type 2" evidence="6">
    <location>
        <begin position="109"/>
        <end position="160"/>
    </location>
</feature>
<gene>
    <name evidence="7" type="ORF">G3572_10070</name>
</gene>
<dbReference type="InterPro" id="IPR013249">
    <property type="entry name" value="RNA_pol_sigma70_r4_t2"/>
</dbReference>
<dbReference type="GO" id="GO:0003677">
    <property type="term" value="F:DNA binding"/>
    <property type="evidence" value="ECO:0007669"/>
    <property type="project" value="InterPro"/>
</dbReference>
<comment type="similarity">
    <text evidence="1">Belongs to the sigma-70 factor family. ECF subfamily.</text>
</comment>
<protein>
    <submittedName>
        <fullName evidence="7">RNA polymerase sigma factor</fullName>
    </submittedName>
</protein>
<dbReference type="Gene3D" id="1.10.10.10">
    <property type="entry name" value="Winged helix-like DNA-binding domain superfamily/Winged helix DNA-binding domain"/>
    <property type="match status" value="1"/>
</dbReference>
<evidence type="ECO:0000256" key="4">
    <source>
        <dbReference type="ARBA" id="ARBA00023163"/>
    </source>
</evidence>
<dbReference type="SUPFAM" id="SSF88659">
    <property type="entry name" value="Sigma3 and sigma4 domains of RNA polymerase sigma factors"/>
    <property type="match status" value="1"/>
</dbReference>
<dbReference type="CDD" id="cd06171">
    <property type="entry name" value="Sigma70_r4"/>
    <property type="match status" value="1"/>
</dbReference>
<evidence type="ECO:0000313" key="7">
    <source>
        <dbReference type="EMBL" id="NEX46551.1"/>
    </source>
</evidence>
<sequence length="172" mass="18990">MEACVSNQFQRDLVALVPKLRRFAFSLTCNAADGDDLVQSACEKALRNRDQFQAGSRLDSWMYRIVQTAWLDDMRKRKVRGPSVDPDDIELGDEGRGASLPEDRMMLASVTTAMASLPDPQRVVLSLVAIEGLSYKEAADVLEVPVGTVMSRLSRAREALLPHLGISRGGRQ</sequence>
<evidence type="ECO:0000256" key="1">
    <source>
        <dbReference type="ARBA" id="ARBA00010641"/>
    </source>
</evidence>
<keyword evidence="2" id="KW-0805">Transcription regulation</keyword>
<dbReference type="InterPro" id="IPR039425">
    <property type="entry name" value="RNA_pol_sigma-70-like"/>
</dbReference>
<name>A0A6B3RM68_9RHOB</name>
<keyword evidence="3" id="KW-0731">Sigma factor</keyword>
<evidence type="ECO:0000259" key="5">
    <source>
        <dbReference type="Pfam" id="PF04542"/>
    </source>
</evidence>
<evidence type="ECO:0000256" key="3">
    <source>
        <dbReference type="ARBA" id="ARBA00023082"/>
    </source>
</evidence>
<organism evidence="7 8">
    <name type="scientific">Pseudotabrizicola algicola</name>
    <dbReference type="NCBI Taxonomy" id="2709381"/>
    <lineage>
        <taxon>Bacteria</taxon>
        <taxon>Pseudomonadati</taxon>
        <taxon>Pseudomonadota</taxon>
        <taxon>Alphaproteobacteria</taxon>
        <taxon>Rhodobacterales</taxon>
        <taxon>Paracoccaceae</taxon>
        <taxon>Pseudotabrizicola</taxon>
    </lineage>
</organism>
<evidence type="ECO:0000313" key="8">
    <source>
        <dbReference type="Proteomes" id="UP000481421"/>
    </source>
</evidence>
<dbReference type="PANTHER" id="PTHR43133:SF25">
    <property type="entry name" value="RNA POLYMERASE SIGMA FACTOR RFAY-RELATED"/>
    <property type="match status" value="1"/>
</dbReference>
<dbReference type="InterPro" id="IPR014284">
    <property type="entry name" value="RNA_pol_sigma-70_dom"/>
</dbReference>
<proteinExistence type="inferred from homology"/>
<accession>A0A6B3RM68</accession>
<comment type="caution">
    <text evidence="7">The sequence shown here is derived from an EMBL/GenBank/DDBJ whole genome shotgun (WGS) entry which is preliminary data.</text>
</comment>
<dbReference type="InterPro" id="IPR007627">
    <property type="entry name" value="RNA_pol_sigma70_r2"/>
</dbReference>